<dbReference type="GO" id="GO:0031369">
    <property type="term" value="F:translation initiation factor binding"/>
    <property type="evidence" value="ECO:0007669"/>
    <property type="project" value="InterPro"/>
</dbReference>
<dbReference type="SUPFAM" id="SSF46785">
    <property type="entry name" value="Winged helix' DNA-binding domain"/>
    <property type="match status" value="1"/>
</dbReference>
<evidence type="ECO:0000259" key="4">
    <source>
        <dbReference type="PROSITE" id="PS50250"/>
    </source>
</evidence>
<proteinExistence type="predicted"/>
<dbReference type="PANTHER" id="PTHR13937">
    <property type="entry name" value="EUKARYOTIC TRANSLATION INITATION FACTOR 3, SUBUNIT 8 EIF3S8 -RELATED"/>
    <property type="match status" value="1"/>
</dbReference>
<dbReference type="InterPro" id="IPR027516">
    <property type="entry name" value="EIF3C"/>
</dbReference>
<dbReference type="STRING" id="106549.A0A540NMN9"/>
<gene>
    <name evidence="5" type="ORF">C1H46_001951</name>
</gene>
<reference evidence="5 6" key="1">
    <citation type="journal article" date="2019" name="G3 (Bethesda)">
        <title>Sequencing of a Wild Apple (Malus baccata) Genome Unravels the Differences Between Cultivated and Wild Apple Species Regarding Disease Resistance and Cold Tolerance.</title>
        <authorList>
            <person name="Chen X."/>
        </authorList>
    </citation>
    <scope>NUCLEOTIDE SEQUENCE [LARGE SCALE GENOMIC DNA]</scope>
    <source>
        <strain evidence="6">cv. Shandingzi</strain>
        <tissue evidence="5">Leaves</tissue>
    </source>
</reference>
<dbReference type="InterPro" id="IPR008905">
    <property type="entry name" value="EIF3C_N_dom"/>
</dbReference>
<dbReference type="GO" id="GO:0003723">
    <property type="term" value="F:RNA binding"/>
    <property type="evidence" value="ECO:0007669"/>
    <property type="project" value="InterPro"/>
</dbReference>
<evidence type="ECO:0000256" key="1">
    <source>
        <dbReference type="ARBA" id="ARBA00022490"/>
    </source>
</evidence>
<keyword evidence="2" id="KW-0396">Initiation factor</keyword>
<dbReference type="GO" id="GO:0003743">
    <property type="term" value="F:translation initiation factor activity"/>
    <property type="evidence" value="ECO:0007669"/>
    <property type="project" value="UniProtKB-KW"/>
</dbReference>
<evidence type="ECO:0000313" key="6">
    <source>
        <dbReference type="Proteomes" id="UP000315295"/>
    </source>
</evidence>
<dbReference type="InterPro" id="IPR036390">
    <property type="entry name" value="WH_DNA-bd_sf"/>
</dbReference>
<feature type="domain" description="PCI" evidence="4">
    <location>
        <begin position="108"/>
        <end position="304"/>
    </location>
</feature>
<dbReference type="PROSITE" id="PS50250">
    <property type="entry name" value="PCI"/>
    <property type="match status" value="1"/>
</dbReference>
<dbReference type="SMART" id="SM00088">
    <property type="entry name" value="PINT"/>
    <property type="match status" value="1"/>
</dbReference>
<dbReference type="Proteomes" id="UP000315295">
    <property type="component" value="Unassembled WGS sequence"/>
</dbReference>
<name>A0A540NMN9_MALBA</name>
<organism evidence="5 6">
    <name type="scientific">Malus baccata</name>
    <name type="common">Siberian crab apple</name>
    <name type="synonym">Pyrus baccata</name>
    <dbReference type="NCBI Taxonomy" id="106549"/>
    <lineage>
        <taxon>Eukaryota</taxon>
        <taxon>Viridiplantae</taxon>
        <taxon>Streptophyta</taxon>
        <taxon>Embryophyta</taxon>
        <taxon>Tracheophyta</taxon>
        <taxon>Spermatophyta</taxon>
        <taxon>Magnoliopsida</taxon>
        <taxon>eudicotyledons</taxon>
        <taxon>Gunneridae</taxon>
        <taxon>Pentapetalae</taxon>
        <taxon>rosids</taxon>
        <taxon>fabids</taxon>
        <taxon>Rosales</taxon>
        <taxon>Rosaceae</taxon>
        <taxon>Amygdaloideae</taxon>
        <taxon>Maleae</taxon>
        <taxon>Malus</taxon>
    </lineage>
</organism>
<evidence type="ECO:0000313" key="5">
    <source>
        <dbReference type="EMBL" id="TQE12298.1"/>
    </source>
</evidence>
<dbReference type="EMBL" id="VIEB01000020">
    <property type="protein sequence ID" value="TQE12298.1"/>
    <property type="molecule type" value="Genomic_DNA"/>
</dbReference>
<keyword evidence="1" id="KW-0963">Cytoplasm</keyword>
<dbReference type="Pfam" id="PF05470">
    <property type="entry name" value="eIF-3c_N"/>
    <property type="match status" value="1"/>
</dbReference>
<comment type="caution">
    <text evidence="5">The sequence shown here is derived from an EMBL/GenBank/DDBJ whole genome shotgun (WGS) entry which is preliminary data.</text>
</comment>
<evidence type="ECO:0000256" key="3">
    <source>
        <dbReference type="ARBA" id="ARBA00022917"/>
    </source>
</evidence>
<dbReference type="AlphaFoldDB" id="A0A540NMN9"/>
<dbReference type="PANTHER" id="PTHR13937:SF0">
    <property type="entry name" value="EUKARYOTIC TRANSLATION INITIATION FACTOR 3 SUBUNIT C-RELATED"/>
    <property type="match status" value="1"/>
</dbReference>
<dbReference type="Pfam" id="PF01399">
    <property type="entry name" value="PCI"/>
    <property type="match status" value="1"/>
</dbReference>
<evidence type="ECO:0000256" key="2">
    <source>
        <dbReference type="ARBA" id="ARBA00022540"/>
    </source>
</evidence>
<accession>A0A540NMN9</accession>
<protein>
    <recommendedName>
        <fullName evidence="4">PCI domain-containing protein</fullName>
    </recommendedName>
</protein>
<dbReference type="GO" id="GO:0005852">
    <property type="term" value="C:eukaryotic translation initiation factor 3 complex"/>
    <property type="evidence" value="ECO:0007669"/>
    <property type="project" value="InterPro"/>
</dbReference>
<dbReference type="InterPro" id="IPR000717">
    <property type="entry name" value="PCI_dom"/>
</dbReference>
<sequence>MLVVLDILLQYPNIVVNDMAEPDENESQMGLDYNGTIRLWGNLAAFVERIDTDFFNSLQCADPHTNEYIERLRDKPMFFTLAQNVQQYLEKVGNFKDAAKVALRRVEQVYYKPQEVYDSIRSLADQQTQDGAGKEPMAFIVTPQLVPRKPTFTESSRAFMDILVHDTKRRVTIRRSLESNEKRLFLGPAENVRDHIVAATRALSEGNFQKALNVLNSLLVWMLLRNRECVLEMIKAKIKEAALRTYLLTYSPSYKTLSLEQIAKMFELSEARTHCIVSKMMVNNELRASWDQSTNCSVFHDFEHTRLQAPAFQLTEKLLILAESKERAAELKIGGGGLDLPLRRGDSQNYGAGVGSILV</sequence>
<keyword evidence="6" id="KW-1185">Reference proteome</keyword>
<keyword evidence="3" id="KW-0648">Protein biosynthesis</keyword>